<keyword evidence="1" id="KW-0472">Membrane</keyword>
<keyword evidence="3" id="KW-1185">Reference proteome</keyword>
<evidence type="ECO:0000313" key="3">
    <source>
        <dbReference type="Proteomes" id="UP001642540"/>
    </source>
</evidence>
<dbReference type="PANTHER" id="PTHR35268:SF1">
    <property type="entry name" value="UBIQUINOL-CYTOCHROME-C REDUCTASE COMPLEX ASSEMBLY FACTOR 4"/>
    <property type="match status" value="1"/>
</dbReference>
<reference evidence="2 3" key="1">
    <citation type="submission" date="2024-08" db="EMBL/GenBank/DDBJ databases">
        <authorList>
            <person name="Cucini C."/>
            <person name="Frati F."/>
        </authorList>
    </citation>
    <scope>NUCLEOTIDE SEQUENCE [LARGE SCALE GENOMIC DNA]</scope>
</reference>
<comment type="caution">
    <text evidence="2">The sequence shown here is derived from an EMBL/GenBank/DDBJ whole genome shotgun (WGS) entry which is preliminary data.</text>
</comment>
<dbReference type="InterPro" id="IPR029160">
    <property type="entry name" value="UQCC4"/>
</dbReference>
<proteinExistence type="predicted"/>
<dbReference type="Pfam" id="PF15013">
    <property type="entry name" value="CCSMST1"/>
    <property type="match status" value="1"/>
</dbReference>
<keyword evidence="1" id="KW-1133">Transmembrane helix</keyword>
<name>A0ABP1QG70_9HEXA</name>
<organism evidence="2 3">
    <name type="scientific">Orchesella dallaii</name>
    <dbReference type="NCBI Taxonomy" id="48710"/>
    <lineage>
        <taxon>Eukaryota</taxon>
        <taxon>Metazoa</taxon>
        <taxon>Ecdysozoa</taxon>
        <taxon>Arthropoda</taxon>
        <taxon>Hexapoda</taxon>
        <taxon>Collembola</taxon>
        <taxon>Entomobryomorpha</taxon>
        <taxon>Entomobryoidea</taxon>
        <taxon>Orchesellidae</taxon>
        <taxon>Orchesellinae</taxon>
        <taxon>Orchesella</taxon>
    </lineage>
</organism>
<gene>
    <name evidence="2" type="ORF">ODALV1_LOCUS9646</name>
</gene>
<dbReference type="EMBL" id="CAXLJM020000028">
    <property type="protein sequence ID" value="CAL8097447.1"/>
    <property type="molecule type" value="Genomic_DNA"/>
</dbReference>
<accession>A0ABP1QG70</accession>
<protein>
    <submittedName>
        <fullName evidence="2">Uncharacterized protein</fullName>
    </submittedName>
</protein>
<dbReference type="PANTHER" id="PTHR35268">
    <property type="entry name" value="PROTEIN CCSMST1"/>
    <property type="match status" value="1"/>
</dbReference>
<evidence type="ECO:0000313" key="2">
    <source>
        <dbReference type="EMBL" id="CAL8097447.1"/>
    </source>
</evidence>
<evidence type="ECO:0000256" key="1">
    <source>
        <dbReference type="SAM" id="Phobius"/>
    </source>
</evidence>
<keyword evidence="1" id="KW-0812">Transmembrane</keyword>
<sequence>MKSFNMAHTCLRKFVCSNASAFTGALSFSSASIRGRLLQRGLSYPISRIERAPLSMSAIMRDKDKKSGSQDEDDLDKPIQFTTSKAAQFTAYETLSGDPFPDSPWYQPYVVVFSTGVFLLYFLALREENDVDERIGQPLWQKVPGLEKQQLHVVLEYNRNHGLDTKDIEIRLLEIEKEEKEAAKSMR</sequence>
<feature type="transmembrane region" description="Helical" evidence="1">
    <location>
        <begin position="105"/>
        <end position="125"/>
    </location>
</feature>
<dbReference type="Proteomes" id="UP001642540">
    <property type="component" value="Unassembled WGS sequence"/>
</dbReference>